<sequence>MPYIGQFKTIAVLLVALCTFASFFYFTVWSSIDTNNNNSIPLPSSSSSDSKSEPTESVIFRQRHPHQPHQPKQNEPNQEPQQPQEGQTKGLDDTGRPFLLPETELRPMTKDPSQENNTNPSDSTTPPPPPPQSPSPSPNPPRENKKQRERERLKLEKAERKRLQEEHRLRKAAKLMRLRLQEERRRREAEKLRLQEERRRREAAKLMRLRLQEERRRRKAAKLMKLQQLDNEPYPALISTNNARVAALNLRAFAKFCRSKIALDRIAAAAAAAGQQESLFSSSTAVGSEMDFASYEDWINYIHNKNAGQEQEQTTAPTTMTTTTSAQNPNSPNSLVEPADQQAQDTQSAAAAINPPKRQQQRPLFMERPLRGWIINHTAILEPCNRKTHTSAHCLDYLTKDHLYLIPSREARSWPNRIHKHPSQVATSEEDEIEPENKSMTAEKSIIDGYQRETGSGSDGRIVTTSSTITTTTITSDSQKEAEDELEEAGMMDFHIFWQGAITDKLSLSAHSFLFSQPLDRARLHLWIDSSNLPGGMAEDYLQNSFAKDLVSEPLNKYIKFHVWNQEAQHAFAYPSPPLSTEKTDFDQLSEGGVSPTSTNTNSIPLTPPVALSDEARFLILNRYGGMYLDADVLLLRDMSPFYDAGMEFAYEWSNQLMYNTAILRLNKGSNVARRILDGAIMKEKEIQEKKLRKAMKGENPEVKVTEDGTTGVDPVRLEKVIQVEEEYKDRARVRGGNSKAIEQPSPVLPFAPAPGIADDVDTPASNQEGYDSGEDDALGSSDGDSLFAAPIDRASGPSSRRHHHHHRRQLVKRGEMRPNEIYHPARLRGYLRPQDSAIENNGLVMMPVAAFDPLWLRIDDAESKIGLGTDRETTVEDLRTFPDAFSSFPNSVCPQQQLVAPEGEKEKKGFTAGPEVFVMGAYAYHWHNNWLTPIEEQSWMGLMREAYEQFLAGERPNLYGEWFHDDSNSLLF</sequence>
<keyword evidence="3" id="KW-0812">Transmembrane</keyword>
<dbReference type="InterPro" id="IPR029044">
    <property type="entry name" value="Nucleotide-diphossugar_trans"/>
</dbReference>
<feature type="compositionally biased region" description="Low complexity" evidence="2">
    <location>
        <begin position="70"/>
        <end position="85"/>
    </location>
</feature>
<evidence type="ECO:0000313" key="4">
    <source>
        <dbReference type="EMBL" id="KAG0312952.1"/>
    </source>
</evidence>
<feature type="region of interest" description="Disordered" evidence="2">
    <location>
        <begin position="41"/>
        <end position="163"/>
    </location>
</feature>
<feature type="transmembrane region" description="Helical" evidence="3">
    <location>
        <begin position="12"/>
        <end position="32"/>
    </location>
</feature>
<dbReference type="OrthoDB" id="409543at2759"/>
<accession>A0A9P6UNX2</accession>
<feature type="compositionally biased region" description="Pro residues" evidence="2">
    <location>
        <begin position="125"/>
        <end position="141"/>
    </location>
</feature>
<feature type="compositionally biased region" description="Basic residues" evidence="2">
    <location>
        <begin position="800"/>
        <end position="812"/>
    </location>
</feature>
<feature type="compositionally biased region" description="Polar residues" evidence="2">
    <location>
        <begin position="325"/>
        <end position="334"/>
    </location>
</feature>
<evidence type="ECO:0000256" key="1">
    <source>
        <dbReference type="ARBA" id="ARBA00009003"/>
    </source>
</evidence>
<keyword evidence="3" id="KW-0472">Membrane</keyword>
<evidence type="ECO:0000313" key="5">
    <source>
        <dbReference type="Proteomes" id="UP000823405"/>
    </source>
</evidence>
<evidence type="ECO:0008006" key="6">
    <source>
        <dbReference type="Google" id="ProtNLM"/>
    </source>
</evidence>
<protein>
    <recommendedName>
        <fullName evidence="6">Glycosyltransferase family 32 protein</fullName>
    </recommendedName>
</protein>
<keyword evidence="3" id="KW-1133">Transmembrane helix</keyword>
<dbReference type="AlphaFoldDB" id="A0A9P6UNX2"/>
<feature type="region of interest" description="Disordered" evidence="2">
    <location>
        <begin position="420"/>
        <end position="439"/>
    </location>
</feature>
<organism evidence="4 5">
    <name type="scientific">Linnemannia gamsii</name>
    <dbReference type="NCBI Taxonomy" id="64522"/>
    <lineage>
        <taxon>Eukaryota</taxon>
        <taxon>Fungi</taxon>
        <taxon>Fungi incertae sedis</taxon>
        <taxon>Mucoromycota</taxon>
        <taxon>Mortierellomycotina</taxon>
        <taxon>Mortierellomycetes</taxon>
        <taxon>Mortierellales</taxon>
        <taxon>Mortierellaceae</taxon>
        <taxon>Linnemannia</taxon>
    </lineage>
</organism>
<evidence type="ECO:0000256" key="3">
    <source>
        <dbReference type="SAM" id="Phobius"/>
    </source>
</evidence>
<feature type="compositionally biased region" description="Low complexity" evidence="2">
    <location>
        <begin position="314"/>
        <end position="324"/>
    </location>
</feature>
<feature type="compositionally biased region" description="Low complexity" evidence="2">
    <location>
        <begin position="339"/>
        <end position="352"/>
    </location>
</feature>
<evidence type="ECO:0000256" key="2">
    <source>
        <dbReference type="SAM" id="MobiDB-lite"/>
    </source>
</evidence>
<dbReference type="Pfam" id="PF04488">
    <property type="entry name" value="Gly_transf_sug"/>
    <property type="match status" value="1"/>
</dbReference>
<dbReference type="Proteomes" id="UP000823405">
    <property type="component" value="Unassembled WGS sequence"/>
</dbReference>
<comment type="similarity">
    <text evidence="1">Belongs to the glycosyltransferase 32 family.</text>
</comment>
<dbReference type="Gene3D" id="3.90.550.20">
    <property type="match status" value="1"/>
</dbReference>
<feature type="region of interest" description="Disordered" evidence="2">
    <location>
        <begin position="732"/>
        <end position="815"/>
    </location>
</feature>
<feature type="compositionally biased region" description="Basic and acidic residues" evidence="2">
    <location>
        <begin position="103"/>
        <end position="113"/>
    </location>
</feature>
<name>A0A9P6UNX2_9FUNG</name>
<dbReference type="SUPFAM" id="SSF53448">
    <property type="entry name" value="Nucleotide-diphospho-sugar transferases"/>
    <property type="match status" value="1"/>
</dbReference>
<feature type="compositionally biased region" description="Basic and acidic residues" evidence="2">
    <location>
        <begin position="142"/>
        <end position="163"/>
    </location>
</feature>
<proteinExistence type="inferred from homology"/>
<reference evidence="4" key="1">
    <citation type="journal article" date="2020" name="Fungal Divers.">
        <title>Resolving the Mortierellaceae phylogeny through synthesis of multi-gene phylogenetics and phylogenomics.</title>
        <authorList>
            <person name="Vandepol N."/>
            <person name="Liber J."/>
            <person name="Desiro A."/>
            <person name="Na H."/>
            <person name="Kennedy M."/>
            <person name="Barry K."/>
            <person name="Grigoriev I.V."/>
            <person name="Miller A.N."/>
            <person name="O'Donnell K."/>
            <person name="Stajich J.E."/>
            <person name="Bonito G."/>
        </authorList>
    </citation>
    <scope>NUCLEOTIDE SEQUENCE</scope>
    <source>
        <strain evidence="4">NVP60</strain>
    </source>
</reference>
<dbReference type="EMBL" id="JAAAIN010000563">
    <property type="protein sequence ID" value="KAG0312952.1"/>
    <property type="molecule type" value="Genomic_DNA"/>
</dbReference>
<dbReference type="InterPro" id="IPR007577">
    <property type="entry name" value="GlycoTrfase_DXD_sugar-bd_CS"/>
</dbReference>
<feature type="region of interest" description="Disordered" evidence="2">
    <location>
        <begin position="308"/>
        <end position="363"/>
    </location>
</feature>
<gene>
    <name evidence="4" type="ORF">BGZ97_010669</name>
</gene>
<comment type="caution">
    <text evidence="4">The sequence shown here is derived from an EMBL/GenBank/DDBJ whole genome shotgun (WGS) entry which is preliminary data.</text>
</comment>
<keyword evidence="5" id="KW-1185">Reference proteome</keyword>